<evidence type="ECO:0000256" key="3">
    <source>
        <dbReference type="ARBA" id="ARBA00023015"/>
    </source>
</evidence>
<reference evidence="8 9" key="1">
    <citation type="journal article" date="2020" name="ISME J.">
        <title>Uncovering the hidden diversity of litter-decomposition mechanisms in mushroom-forming fungi.</title>
        <authorList>
            <person name="Floudas D."/>
            <person name="Bentzer J."/>
            <person name="Ahren D."/>
            <person name="Johansson T."/>
            <person name="Persson P."/>
            <person name="Tunlid A."/>
        </authorList>
    </citation>
    <scope>NUCLEOTIDE SEQUENCE [LARGE SCALE GENOMIC DNA]</scope>
    <source>
        <strain evidence="8 9">CBS 101986</strain>
    </source>
</reference>
<dbReference type="Proteomes" id="UP000567179">
    <property type="component" value="Unassembled WGS sequence"/>
</dbReference>
<dbReference type="GO" id="GO:0006357">
    <property type="term" value="P:regulation of transcription by RNA polymerase II"/>
    <property type="evidence" value="ECO:0007669"/>
    <property type="project" value="InterPro"/>
</dbReference>
<name>A0A8H5AVW2_9AGAR</name>
<comment type="subcellular location">
    <subcellularLocation>
        <location evidence="1 7">Nucleus</location>
    </subcellularLocation>
</comment>
<comment type="similarity">
    <text evidence="2 7">Belongs to the Mediator complex subunit 9 family.</text>
</comment>
<dbReference type="OrthoDB" id="2563275at2759"/>
<comment type="subunit">
    <text evidence="7">Component of the Mediator complex.</text>
</comment>
<dbReference type="EMBL" id="JAACJJ010000056">
    <property type="protein sequence ID" value="KAF5311904.1"/>
    <property type="molecule type" value="Genomic_DNA"/>
</dbReference>
<dbReference type="InterPro" id="IPR011425">
    <property type="entry name" value="Med9"/>
</dbReference>
<comment type="function">
    <text evidence="7">Component of the Mediator complex, a coactivator involved in the regulated transcription of nearly all RNA polymerase II-dependent genes. Mediator functions as a bridge to convey information from gene-specific regulatory proteins to the basal RNA polymerase II transcription machinery. Mediator is recruited to promoters by direct interactions with regulatory proteins and serves as a scaffold for the assembly of a functional preinitiation complex with RNA polymerase II and the general transcription factors.</text>
</comment>
<evidence type="ECO:0000256" key="2">
    <source>
        <dbReference type="ARBA" id="ARBA00008089"/>
    </source>
</evidence>
<evidence type="ECO:0000256" key="6">
    <source>
        <dbReference type="ARBA" id="ARBA00023242"/>
    </source>
</evidence>
<comment type="caution">
    <text evidence="8">The sequence shown here is derived from an EMBL/GenBank/DDBJ whole genome shotgun (WGS) entry which is preliminary data.</text>
</comment>
<dbReference type="GO" id="GO:0016592">
    <property type="term" value="C:mediator complex"/>
    <property type="evidence" value="ECO:0007669"/>
    <property type="project" value="InterPro"/>
</dbReference>
<proteinExistence type="inferred from homology"/>
<organism evidence="8 9">
    <name type="scientific">Psilocybe cf. subviscida</name>
    <dbReference type="NCBI Taxonomy" id="2480587"/>
    <lineage>
        <taxon>Eukaryota</taxon>
        <taxon>Fungi</taxon>
        <taxon>Dikarya</taxon>
        <taxon>Basidiomycota</taxon>
        <taxon>Agaricomycotina</taxon>
        <taxon>Agaricomycetes</taxon>
        <taxon>Agaricomycetidae</taxon>
        <taxon>Agaricales</taxon>
        <taxon>Agaricineae</taxon>
        <taxon>Strophariaceae</taxon>
        <taxon>Psilocybe</taxon>
    </lineage>
</organism>
<keyword evidence="4 7" id="KW-0010">Activator</keyword>
<protein>
    <recommendedName>
        <fullName evidence="7">Mediator of RNA polymerase II transcription subunit 9</fullName>
    </recommendedName>
    <alternativeName>
        <fullName evidence="7">Mediator complex subunit 9</fullName>
    </alternativeName>
</protein>
<evidence type="ECO:0000313" key="8">
    <source>
        <dbReference type="EMBL" id="KAF5311904.1"/>
    </source>
</evidence>
<keyword evidence="3 7" id="KW-0805">Transcription regulation</keyword>
<accession>A0A8H5AVW2</accession>
<evidence type="ECO:0000256" key="5">
    <source>
        <dbReference type="ARBA" id="ARBA00023163"/>
    </source>
</evidence>
<evidence type="ECO:0000256" key="1">
    <source>
        <dbReference type="ARBA" id="ARBA00004123"/>
    </source>
</evidence>
<sequence length="128" mass="14027">MSTTMNANVFPISLYEELLPKLVAILELTQQPQGTPDPQAKHKLLQATNNFKNALAQAKEYALSLPGGEMITDEQDEVIAMLEIMKERKRAQLADFVARKVSTVSADVKMELDSVASTPFGSSVTTDD</sequence>
<gene>
    <name evidence="7" type="primary">MED9</name>
    <name evidence="8" type="ORF">D9619_003627</name>
</gene>
<dbReference type="AlphaFoldDB" id="A0A8H5AVW2"/>
<keyword evidence="5 7" id="KW-0804">Transcription</keyword>
<evidence type="ECO:0000313" key="9">
    <source>
        <dbReference type="Proteomes" id="UP000567179"/>
    </source>
</evidence>
<dbReference type="Pfam" id="PF07544">
    <property type="entry name" value="Med9"/>
    <property type="match status" value="1"/>
</dbReference>
<keyword evidence="9" id="KW-1185">Reference proteome</keyword>
<evidence type="ECO:0000256" key="7">
    <source>
        <dbReference type="RuleBase" id="RU364145"/>
    </source>
</evidence>
<dbReference type="GO" id="GO:0003712">
    <property type="term" value="F:transcription coregulator activity"/>
    <property type="evidence" value="ECO:0007669"/>
    <property type="project" value="InterPro"/>
</dbReference>
<keyword evidence="6 7" id="KW-0539">Nucleus</keyword>
<evidence type="ECO:0000256" key="4">
    <source>
        <dbReference type="ARBA" id="ARBA00023159"/>
    </source>
</evidence>